<dbReference type="GO" id="GO:0005829">
    <property type="term" value="C:cytosol"/>
    <property type="evidence" value="ECO:0007669"/>
    <property type="project" value="TreeGrafter"/>
</dbReference>
<dbReference type="SFLD" id="SFLDS00003">
    <property type="entry name" value="Haloacid_Dehalogenase"/>
    <property type="match status" value="1"/>
</dbReference>
<accession>A0AAT9LC44</accession>
<sequence length="269" mass="29329">MSSGHGVRLLACDLDGTLIGPGGKGIDTAKEALDLCRAEGIRVTVATGRIFGAVERFLWYLDLQDPVITNGGAIISALGGEPLLMKTIRKDLAEEIVLEIRKMGLPFYYLLRKSMLSEWDGPETESYSKNLDFEIKIVDSVLSRDGEPTQIVLRVPSEQADALVAVLSSKWYPRVEVVKSLPSLIEIQPPGVSKGKALQVLCRIFDINREEVLAIGDSLNDLDMLSWAGKKACVGNAHPLVKRSVQITAKGEFSEGVLEIVENLIKGNV</sequence>
<protein>
    <submittedName>
        <fullName evidence="1">HAD family hydrolase</fullName>
    </submittedName>
</protein>
<dbReference type="InterPro" id="IPR036412">
    <property type="entry name" value="HAD-like_sf"/>
</dbReference>
<dbReference type="EMBL" id="CP062796">
    <property type="protein sequence ID" value="QUL98649.1"/>
    <property type="molecule type" value="Genomic_DNA"/>
</dbReference>
<keyword evidence="1" id="KW-0378">Hydrolase</keyword>
<dbReference type="SUPFAM" id="SSF56784">
    <property type="entry name" value="HAD-like"/>
    <property type="match status" value="1"/>
</dbReference>
<dbReference type="PANTHER" id="PTHR10000">
    <property type="entry name" value="PHOSPHOSERINE PHOSPHATASE"/>
    <property type="match status" value="1"/>
</dbReference>
<dbReference type="InterPro" id="IPR000150">
    <property type="entry name" value="Cof"/>
</dbReference>
<proteinExistence type="predicted"/>
<dbReference type="KEGG" id="fcz:IMF26_00715"/>
<dbReference type="PANTHER" id="PTHR10000:SF8">
    <property type="entry name" value="HAD SUPERFAMILY HYDROLASE-LIKE, TYPE 3"/>
    <property type="match status" value="1"/>
</dbReference>
<dbReference type="GO" id="GO:0000287">
    <property type="term" value="F:magnesium ion binding"/>
    <property type="evidence" value="ECO:0007669"/>
    <property type="project" value="TreeGrafter"/>
</dbReference>
<dbReference type="Gene3D" id="3.40.50.1000">
    <property type="entry name" value="HAD superfamily/HAD-like"/>
    <property type="match status" value="1"/>
</dbReference>
<dbReference type="NCBIfam" id="TIGR01484">
    <property type="entry name" value="HAD-SF-IIB"/>
    <property type="match status" value="1"/>
</dbReference>
<dbReference type="InterPro" id="IPR006379">
    <property type="entry name" value="HAD-SF_hydro_IIB"/>
</dbReference>
<dbReference type="AlphaFoldDB" id="A0AAT9LC44"/>
<evidence type="ECO:0000313" key="1">
    <source>
        <dbReference type="EMBL" id="QUL98649.1"/>
    </source>
</evidence>
<dbReference type="GO" id="GO:0016791">
    <property type="term" value="F:phosphatase activity"/>
    <property type="evidence" value="ECO:0007669"/>
    <property type="project" value="TreeGrafter"/>
</dbReference>
<gene>
    <name evidence="1" type="ORF">IMF26_00715</name>
</gene>
<reference evidence="1" key="1">
    <citation type="submission" date="2020-10" db="EMBL/GenBank/DDBJ databases">
        <authorList>
            <person name="Kadnikov V."/>
            <person name="Beletsky A.V."/>
            <person name="Mardanov A.V."/>
            <person name="Karnachuk O.V."/>
            <person name="Ravin N.V."/>
        </authorList>
    </citation>
    <scope>NUCLEOTIDE SEQUENCE</scope>
    <source>
        <strain evidence="1">Bu02</strain>
    </source>
</reference>
<organism evidence="1">
    <name type="scientific">Candidatus Fermentithermobacillus carboniphilus</name>
    <dbReference type="NCBI Taxonomy" id="3085328"/>
    <lineage>
        <taxon>Bacteria</taxon>
        <taxon>Bacillati</taxon>
        <taxon>Bacillota</taxon>
        <taxon>Candidatus Fermentithermobacillia</taxon>
        <taxon>Candidatus Fermentithermobacillales</taxon>
        <taxon>Candidatus Fermentithermobacillaceae</taxon>
        <taxon>Candidatus Fermentithermobacillus</taxon>
    </lineage>
</organism>
<dbReference type="NCBIfam" id="TIGR00099">
    <property type="entry name" value="Cof-subfamily"/>
    <property type="match status" value="1"/>
</dbReference>
<dbReference type="Gene3D" id="3.30.1240.10">
    <property type="match status" value="1"/>
</dbReference>
<name>A0AAT9LC44_9FIRM</name>
<dbReference type="InterPro" id="IPR023214">
    <property type="entry name" value="HAD_sf"/>
</dbReference>
<reference evidence="1" key="2">
    <citation type="journal article" date="2023" name="Biology">
        <title>Prokaryotic Life Associated with Coal-Fire Gas Vents Revealed by Metagenomics.</title>
        <authorList>
            <person name="Kadnikov V.V."/>
            <person name="Mardanov A.V."/>
            <person name="Beletsky A.V."/>
            <person name="Karnachuk O.V."/>
            <person name="Ravin N.V."/>
        </authorList>
    </citation>
    <scope>NUCLEOTIDE SEQUENCE</scope>
    <source>
        <strain evidence="1">Bu02</strain>
    </source>
</reference>
<dbReference type="Pfam" id="PF08282">
    <property type="entry name" value="Hydrolase_3"/>
    <property type="match status" value="1"/>
</dbReference>
<dbReference type="SFLD" id="SFLDG01140">
    <property type="entry name" value="C2.B:_Phosphomannomutase_and_P"/>
    <property type="match status" value="1"/>
</dbReference>